<feature type="coiled-coil region" evidence="2">
    <location>
        <begin position="167"/>
        <end position="194"/>
    </location>
</feature>
<reference evidence="4 5" key="1">
    <citation type="journal article" date="2020" name="Mol. Biol. Evol.">
        <title>Distinct Expression and Methylation Patterns for Genes with Different Fates following a Single Whole-Genome Duplication in Flowering Plants.</title>
        <authorList>
            <person name="Shi T."/>
            <person name="Rahmani R.S."/>
            <person name="Gugger P.F."/>
            <person name="Wang M."/>
            <person name="Li H."/>
            <person name="Zhang Y."/>
            <person name="Li Z."/>
            <person name="Wang Q."/>
            <person name="Van de Peer Y."/>
            <person name="Marchal K."/>
            <person name="Chen J."/>
        </authorList>
    </citation>
    <scope>NUCLEOTIDE SEQUENCE [LARGE SCALE GENOMIC DNA]</scope>
    <source>
        <tissue evidence="4">Leaf</tissue>
    </source>
</reference>
<dbReference type="GO" id="GO:0005634">
    <property type="term" value="C:nucleus"/>
    <property type="evidence" value="ECO:0007669"/>
    <property type="project" value="UniProtKB-UniRule"/>
</dbReference>
<evidence type="ECO:0000259" key="3">
    <source>
        <dbReference type="PROSITE" id="PS50118"/>
    </source>
</evidence>
<evidence type="ECO:0000256" key="1">
    <source>
        <dbReference type="PROSITE-ProRule" id="PRU00267"/>
    </source>
</evidence>
<dbReference type="Pfam" id="PF00505">
    <property type="entry name" value="HMG_box"/>
    <property type="match status" value="1"/>
</dbReference>
<feature type="DNA-binding region" description="HMG box" evidence="1">
    <location>
        <begin position="120"/>
        <end position="189"/>
    </location>
</feature>
<dbReference type="PROSITE" id="PS50118">
    <property type="entry name" value="HMG_BOX_2"/>
    <property type="match status" value="1"/>
</dbReference>
<comment type="caution">
    <text evidence="4">The sequence shown here is derived from an EMBL/GenBank/DDBJ whole genome shotgun (WGS) entry which is preliminary data.</text>
</comment>
<evidence type="ECO:0000256" key="2">
    <source>
        <dbReference type="SAM" id="Coils"/>
    </source>
</evidence>
<protein>
    <recommendedName>
        <fullName evidence="3">HMG box domain-containing protein</fullName>
    </recommendedName>
</protein>
<dbReference type="AlphaFoldDB" id="A0A822YJR5"/>
<keyword evidence="2" id="KW-0175">Coiled coil</keyword>
<accession>A0A822YJR5</accession>
<dbReference type="InterPro" id="IPR009071">
    <property type="entry name" value="HMG_box_dom"/>
</dbReference>
<feature type="domain" description="HMG box" evidence="3">
    <location>
        <begin position="120"/>
        <end position="189"/>
    </location>
</feature>
<dbReference type="SMART" id="SM00398">
    <property type="entry name" value="HMG"/>
    <property type="match status" value="1"/>
</dbReference>
<evidence type="ECO:0000313" key="4">
    <source>
        <dbReference type="EMBL" id="DAD32830.1"/>
    </source>
</evidence>
<dbReference type="GO" id="GO:0003677">
    <property type="term" value="F:DNA binding"/>
    <property type="evidence" value="ECO:0007669"/>
    <property type="project" value="UniProtKB-UniRule"/>
</dbReference>
<dbReference type="PANTHER" id="PTHR47658:SF1">
    <property type="entry name" value="MEIOSIS INITIATOR PROTEIN"/>
    <property type="match status" value="1"/>
</dbReference>
<dbReference type="EMBL" id="DUZY01000003">
    <property type="protein sequence ID" value="DAD32830.1"/>
    <property type="molecule type" value="Genomic_DNA"/>
</dbReference>
<dbReference type="Gene3D" id="1.10.30.10">
    <property type="entry name" value="High mobility group box domain"/>
    <property type="match status" value="1"/>
</dbReference>
<dbReference type="InterPro" id="IPR036910">
    <property type="entry name" value="HMG_box_dom_sf"/>
</dbReference>
<dbReference type="SUPFAM" id="SSF47095">
    <property type="entry name" value="HMG-box"/>
    <property type="match status" value="1"/>
</dbReference>
<keyword evidence="5" id="KW-1185">Reference proteome</keyword>
<keyword evidence="1" id="KW-0238">DNA-binding</keyword>
<organism evidence="4 5">
    <name type="scientific">Nelumbo nucifera</name>
    <name type="common">Sacred lotus</name>
    <dbReference type="NCBI Taxonomy" id="4432"/>
    <lineage>
        <taxon>Eukaryota</taxon>
        <taxon>Viridiplantae</taxon>
        <taxon>Streptophyta</taxon>
        <taxon>Embryophyta</taxon>
        <taxon>Tracheophyta</taxon>
        <taxon>Spermatophyta</taxon>
        <taxon>Magnoliopsida</taxon>
        <taxon>Proteales</taxon>
        <taxon>Nelumbonaceae</taxon>
        <taxon>Nelumbo</taxon>
    </lineage>
</organism>
<evidence type="ECO:0000313" key="5">
    <source>
        <dbReference type="Proteomes" id="UP000607653"/>
    </source>
</evidence>
<sequence>MLLPWVGLELLYTHCLGPEQGRVSKTSKGPGEGTDKKPKEECNKDVLVVLIDMHSCSLGYRIKVNLGIFINLLVFWLNAWIIYKSRKAVSSEPKTKKSIKDKKVKDPTTASCNCIFRLHVKLPPFLQVHNAEKFRKAYKEEHPDNKNVSVISKEAGEKWKSMSDEEKKLYLDRVAELKAEYEKAMETYNAGKEKDQEGSEKEE</sequence>
<keyword evidence="1" id="KW-0539">Nucleus</keyword>
<dbReference type="Proteomes" id="UP000607653">
    <property type="component" value="Unassembled WGS sequence"/>
</dbReference>
<dbReference type="CDD" id="cd22005">
    <property type="entry name" value="HMG-box_AtHMGB1-like"/>
    <property type="match status" value="1"/>
</dbReference>
<name>A0A822YJR5_NELNU</name>
<dbReference type="PANTHER" id="PTHR47658">
    <property type="entry name" value="HIGH MOBILITY GROUP B PROTEIN 12-RELATED"/>
    <property type="match status" value="1"/>
</dbReference>
<proteinExistence type="predicted"/>
<gene>
    <name evidence="4" type="ORF">HUJ06_011681</name>
</gene>